<dbReference type="InterPro" id="IPR002477">
    <property type="entry name" value="Peptidoglycan-bd-like"/>
</dbReference>
<evidence type="ECO:0000313" key="10">
    <source>
        <dbReference type="Proteomes" id="UP000199167"/>
    </source>
</evidence>
<dbReference type="STRING" id="364200.SAMN04488515_0927"/>
<dbReference type="InterPro" id="IPR005490">
    <property type="entry name" value="LD_TPept_cat_dom"/>
</dbReference>
<reference evidence="9 10" key="1">
    <citation type="submission" date="2016-10" db="EMBL/GenBank/DDBJ databases">
        <authorList>
            <person name="de Groot N.N."/>
        </authorList>
    </citation>
    <scope>NUCLEOTIDE SEQUENCE [LARGE SCALE GENOMIC DNA]</scope>
    <source>
        <strain evidence="9 10">DSM 17925</strain>
    </source>
</reference>
<dbReference type="Gene3D" id="2.40.440.10">
    <property type="entry name" value="L,D-transpeptidase catalytic domain-like"/>
    <property type="match status" value="1"/>
</dbReference>
<evidence type="ECO:0000256" key="7">
    <source>
        <dbReference type="PROSITE-ProRule" id="PRU01373"/>
    </source>
</evidence>
<dbReference type="InterPro" id="IPR036365">
    <property type="entry name" value="PGBD-like_sf"/>
</dbReference>
<dbReference type="EMBL" id="FOIZ01000001">
    <property type="protein sequence ID" value="SEW07414.1"/>
    <property type="molecule type" value="Genomic_DNA"/>
</dbReference>
<dbReference type="CDD" id="cd16913">
    <property type="entry name" value="YkuD_like"/>
    <property type="match status" value="1"/>
</dbReference>
<evidence type="ECO:0000256" key="5">
    <source>
        <dbReference type="ARBA" id="ARBA00022984"/>
    </source>
</evidence>
<evidence type="ECO:0000256" key="3">
    <source>
        <dbReference type="ARBA" id="ARBA00022679"/>
    </source>
</evidence>
<dbReference type="AlphaFoldDB" id="A0A1I0P0H3"/>
<accession>A0A1I0P0H3</accession>
<dbReference type="PANTHER" id="PTHR41533">
    <property type="entry name" value="L,D-TRANSPEPTIDASE HI_1667-RELATED"/>
    <property type="match status" value="1"/>
</dbReference>
<keyword evidence="10" id="KW-1185">Reference proteome</keyword>
<dbReference type="InterPro" id="IPR038063">
    <property type="entry name" value="Transpep_catalytic_dom"/>
</dbReference>
<proteinExistence type="inferred from homology"/>
<dbReference type="SUPFAM" id="SSF47090">
    <property type="entry name" value="PGBD-like"/>
    <property type="match status" value="1"/>
</dbReference>
<evidence type="ECO:0000313" key="9">
    <source>
        <dbReference type="EMBL" id="SEW07414.1"/>
    </source>
</evidence>
<dbReference type="SUPFAM" id="SSF141523">
    <property type="entry name" value="L,D-transpeptidase catalytic domain-like"/>
    <property type="match status" value="1"/>
</dbReference>
<dbReference type="Pfam" id="PF20142">
    <property type="entry name" value="Scaffold"/>
    <property type="match status" value="1"/>
</dbReference>
<dbReference type="Pfam" id="PF01471">
    <property type="entry name" value="PG_binding_1"/>
    <property type="match status" value="1"/>
</dbReference>
<protein>
    <submittedName>
        <fullName evidence="9">Murein L,D-transpeptidase YcbB/YkuD</fullName>
    </submittedName>
</protein>
<evidence type="ECO:0000256" key="1">
    <source>
        <dbReference type="ARBA" id="ARBA00004752"/>
    </source>
</evidence>
<dbReference type="GO" id="GO:0008360">
    <property type="term" value="P:regulation of cell shape"/>
    <property type="evidence" value="ECO:0007669"/>
    <property type="project" value="UniProtKB-UniRule"/>
</dbReference>
<dbReference type="InterPro" id="IPR045380">
    <property type="entry name" value="LD_TPept_scaffold_dom"/>
</dbReference>
<evidence type="ECO:0000256" key="4">
    <source>
        <dbReference type="ARBA" id="ARBA00022960"/>
    </source>
</evidence>
<sequence>MSSLYPLSARTSFSFVLAFVSGLVLLFTAGTPATAQVTAFRQAVAEAAARDEDLAAFYRAREFQGIWSGQSPEDQARRNALLTAFADASNHGLPTARYDPAQVMAQLRAARTPAEQGQMEVELSRLFMQYARDVQTGVLVPREVDNLIKREVPYRSRLETLEGFLAANPAGYLRALPPSSPEYTRLMREKLRLESLVRQGGWGPQVSASALEIGSSGPAVVALRNRLIAMGFLDRTATQTYDATIVAAVQKFQQANGLAVDGEAGPGTMREINTSLNTRLQSIVVAMERERWLNRPLGDRHVWVNLADFSASIVDDGRVTFSTRSVIGAGDRDRQSPEFSDEMEFMVINPSWYVPRSIITKEYLPQLQRNRNSVRHLEITDSRGRTVNRANVDFSRFNARNFPYAMRQPPSQRNALGLVKFMFPNQYNIYLHDTPAKNLFSREVRAYSHGCIRLNDPFDFAYALLAVQESDPVGFFQAQLNTGREARVNLDTPVPVHLVYRTAFTNVTGSLQFRRDVYGRDGRIWNALAREGVVLNALQG</sequence>
<feature type="active site" description="Proton donor/acceptor" evidence="7">
    <location>
        <position position="432"/>
    </location>
</feature>
<evidence type="ECO:0000256" key="2">
    <source>
        <dbReference type="ARBA" id="ARBA00005992"/>
    </source>
</evidence>
<keyword evidence="4 7" id="KW-0133">Cell shape</keyword>
<keyword evidence="3" id="KW-0808">Transferase</keyword>
<dbReference type="InterPro" id="IPR036366">
    <property type="entry name" value="PGBDSf"/>
</dbReference>
<dbReference type="GO" id="GO:0009252">
    <property type="term" value="P:peptidoglycan biosynthetic process"/>
    <property type="evidence" value="ECO:0007669"/>
    <property type="project" value="UniProtKB-UniPathway"/>
</dbReference>
<dbReference type="UniPathway" id="UPA00219"/>
<dbReference type="PANTHER" id="PTHR41533:SF2">
    <property type="entry name" value="BLR7131 PROTEIN"/>
    <property type="match status" value="1"/>
</dbReference>
<dbReference type="InterPro" id="IPR052905">
    <property type="entry name" value="LD-transpeptidase_YkuD-like"/>
</dbReference>
<gene>
    <name evidence="9" type="ORF">SAMN04488515_0927</name>
</gene>
<dbReference type="GO" id="GO:0004180">
    <property type="term" value="F:carboxypeptidase activity"/>
    <property type="evidence" value="ECO:0007669"/>
    <property type="project" value="UniProtKB-ARBA"/>
</dbReference>
<dbReference type="OrthoDB" id="9778545at2"/>
<dbReference type="Pfam" id="PF03734">
    <property type="entry name" value="YkuD"/>
    <property type="match status" value="1"/>
</dbReference>
<organism evidence="9 10">
    <name type="scientific">Cognatiyoonia koreensis</name>
    <dbReference type="NCBI Taxonomy" id="364200"/>
    <lineage>
        <taxon>Bacteria</taxon>
        <taxon>Pseudomonadati</taxon>
        <taxon>Pseudomonadota</taxon>
        <taxon>Alphaproteobacteria</taxon>
        <taxon>Rhodobacterales</taxon>
        <taxon>Paracoccaceae</taxon>
        <taxon>Cognatiyoonia</taxon>
    </lineage>
</organism>
<evidence type="ECO:0000259" key="8">
    <source>
        <dbReference type="PROSITE" id="PS52029"/>
    </source>
</evidence>
<dbReference type="PROSITE" id="PS52029">
    <property type="entry name" value="LD_TPASE"/>
    <property type="match status" value="1"/>
</dbReference>
<keyword evidence="5 7" id="KW-0573">Peptidoglycan synthesis</keyword>
<comment type="pathway">
    <text evidence="1 7">Cell wall biogenesis; peptidoglycan biosynthesis.</text>
</comment>
<dbReference type="Proteomes" id="UP000199167">
    <property type="component" value="Unassembled WGS sequence"/>
</dbReference>
<dbReference type="Gene3D" id="1.10.101.10">
    <property type="entry name" value="PGBD-like superfamily/PGBD"/>
    <property type="match status" value="1"/>
</dbReference>
<dbReference type="GO" id="GO:0071555">
    <property type="term" value="P:cell wall organization"/>
    <property type="evidence" value="ECO:0007669"/>
    <property type="project" value="UniProtKB-UniRule"/>
</dbReference>
<feature type="domain" description="L,D-TPase catalytic" evidence="8">
    <location>
        <begin position="300"/>
        <end position="476"/>
    </location>
</feature>
<feature type="active site" description="Nucleophile" evidence="7">
    <location>
        <position position="451"/>
    </location>
</feature>
<name>A0A1I0P0H3_9RHOB</name>
<comment type="similarity">
    <text evidence="2">Belongs to the YkuD family.</text>
</comment>
<keyword evidence="6 7" id="KW-0961">Cell wall biogenesis/degradation</keyword>
<evidence type="ECO:0000256" key="6">
    <source>
        <dbReference type="ARBA" id="ARBA00023316"/>
    </source>
</evidence>
<dbReference type="GO" id="GO:0016740">
    <property type="term" value="F:transferase activity"/>
    <property type="evidence" value="ECO:0007669"/>
    <property type="project" value="UniProtKB-KW"/>
</dbReference>